<proteinExistence type="predicted"/>
<protein>
    <submittedName>
        <fullName evidence="2">Uncharacterized protein</fullName>
    </submittedName>
</protein>
<dbReference type="AlphaFoldDB" id="J9FQC4"/>
<name>J9FQC4_9ZZZZ</name>
<gene>
    <name evidence="2" type="ORF">EVA_15212</name>
</gene>
<reference evidence="2" key="1">
    <citation type="journal article" date="2012" name="PLoS ONE">
        <title>Gene sets for utilization of primary and secondary nutrition supplies in the distal gut of endangered iberian lynx.</title>
        <authorList>
            <person name="Alcaide M."/>
            <person name="Messina E."/>
            <person name="Richter M."/>
            <person name="Bargiela R."/>
            <person name="Peplies J."/>
            <person name="Huws S.A."/>
            <person name="Newbold C.J."/>
            <person name="Golyshin P.N."/>
            <person name="Simon M.A."/>
            <person name="Lopez G."/>
            <person name="Yakimov M.M."/>
            <person name="Ferrer M."/>
        </authorList>
    </citation>
    <scope>NUCLEOTIDE SEQUENCE</scope>
</reference>
<accession>J9FQC4</accession>
<evidence type="ECO:0000313" key="2">
    <source>
        <dbReference type="EMBL" id="EJW96683.1"/>
    </source>
</evidence>
<comment type="caution">
    <text evidence="2">The sequence shown here is derived from an EMBL/GenBank/DDBJ whole genome shotgun (WGS) entry which is preliminary data.</text>
</comment>
<feature type="region of interest" description="Disordered" evidence="1">
    <location>
        <begin position="1"/>
        <end position="30"/>
    </location>
</feature>
<organism evidence="2">
    <name type="scientific">gut metagenome</name>
    <dbReference type="NCBI Taxonomy" id="749906"/>
    <lineage>
        <taxon>unclassified sequences</taxon>
        <taxon>metagenomes</taxon>
        <taxon>organismal metagenomes</taxon>
    </lineage>
</organism>
<evidence type="ECO:0000256" key="1">
    <source>
        <dbReference type="SAM" id="MobiDB-lite"/>
    </source>
</evidence>
<dbReference type="EMBL" id="AMCI01005165">
    <property type="protein sequence ID" value="EJW96683.1"/>
    <property type="molecule type" value="Genomic_DNA"/>
</dbReference>
<sequence length="62" mass="6736">MLSNPRPGSSRRSKARQPKRTNELRGKACSTTANEAQPFGCQRADLINLVEHSGDVGITDDP</sequence>
<feature type="compositionally biased region" description="Basic residues" evidence="1">
    <location>
        <begin position="9"/>
        <end position="19"/>
    </location>
</feature>